<dbReference type="OrthoDB" id="384253at2"/>
<accession>A0A8B4QCP4</accession>
<dbReference type="GO" id="GO:0004722">
    <property type="term" value="F:protein serine/threonine phosphatase activity"/>
    <property type="evidence" value="ECO:0007669"/>
    <property type="project" value="UniProtKB-EC"/>
</dbReference>
<dbReference type="Proteomes" id="UP000254330">
    <property type="component" value="Unassembled WGS sequence"/>
</dbReference>
<feature type="domain" description="Calcineurin-like phosphoesterase" evidence="1">
    <location>
        <begin position="3"/>
        <end position="207"/>
    </location>
</feature>
<dbReference type="GO" id="GO:0008803">
    <property type="term" value="F:bis(5'-nucleosyl)-tetraphosphatase (symmetrical) activity"/>
    <property type="evidence" value="ECO:0007669"/>
    <property type="project" value="TreeGrafter"/>
</dbReference>
<reference evidence="3 5" key="2">
    <citation type="submission" date="2019-03" db="EMBL/GenBank/DDBJ databases">
        <title>Genomic Encyclopedia of Type Strains, Phase IV (KMG-IV): sequencing the most valuable type-strain genomes for metagenomic binning, comparative biology and taxonomic classification.</title>
        <authorList>
            <person name="Goeker M."/>
        </authorList>
    </citation>
    <scope>NUCLEOTIDE SEQUENCE [LARGE SCALE GENOMIC DNA]</scope>
    <source>
        <strain evidence="3 5">DSM 20580</strain>
    </source>
</reference>
<dbReference type="Proteomes" id="UP000294641">
    <property type="component" value="Unassembled WGS sequence"/>
</dbReference>
<dbReference type="InterPro" id="IPR004843">
    <property type="entry name" value="Calcineurin-like_PHP"/>
</dbReference>
<dbReference type="SUPFAM" id="SSF56300">
    <property type="entry name" value="Metallo-dependent phosphatases"/>
    <property type="match status" value="1"/>
</dbReference>
<dbReference type="GO" id="GO:0110154">
    <property type="term" value="P:RNA decapping"/>
    <property type="evidence" value="ECO:0007669"/>
    <property type="project" value="TreeGrafter"/>
</dbReference>
<dbReference type="EC" id="3.1.3.16" evidence="2"/>
<evidence type="ECO:0000313" key="5">
    <source>
        <dbReference type="Proteomes" id="UP000294641"/>
    </source>
</evidence>
<protein>
    <submittedName>
        <fullName evidence="2 3">Serine/threonine-protein phosphatase 1</fullName>
        <ecNumber evidence="2">3.1.3.16</ecNumber>
    </submittedName>
</protein>
<dbReference type="Pfam" id="PF00149">
    <property type="entry name" value="Metallophos"/>
    <property type="match status" value="1"/>
</dbReference>
<organism evidence="2 4">
    <name type="scientific">Kurthia zopfii</name>
    <dbReference type="NCBI Taxonomy" id="1650"/>
    <lineage>
        <taxon>Bacteria</taxon>
        <taxon>Bacillati</taxon>
        <taxon>Bacillota</taxon>
        <taxon>Bacilli</taxon>
        <taxon>Bacillales</taxon>
        <taxon>Caryophanaceae</taxon>
        <taxon>Kurthia</taxon>
    </lineage>
</organism>
<dbReference type="PRINTS" id="PR00114">
    <property type="entry name" value="STPHPHTASE"/>
</dbReference>
<dbReference type="PANTHER" id="PTHR42850:SF4">
    <property type="entry name" value="ZINC-DEPENDENT ENDOPOLYPHOSPHATASE"/>
    <property type="match status" value="1"/>
</dbReference>
<dbReference type="EMBL" id="UGNP01000001">
    <property type="protein sequence ID" value="STX10414.1"/>
    <property type="molecule type" value="Genomic_DNA"/>
</dbReference>
<sequence>MKRTLLISDIHGELRLLEELLKKASYSADTDQLVLLGDYIDRGPSSKEVIALVRQLKQQGAHVLMGNHEQIMVDVFTSENKYDWDFWIYTAGGLATMRSYGFSESDLDQAGTLDDFSLQPFFTGEIIEDLEFIRNLDKVIEQKDYIFVHAGVEPNIPLNQNTKKSLLWIRDEFHKNYKGNQTVVFGHTPTPVLHMNRQNHEIYFGENRIIGIDGGAVFSGQLNCLELPSQKVALCQMLG</sequence>
<dbReference type="Gene3D" id="3.60.21.10">
    <property type="match status" value="1"/>
</dbReference>
<dbReference type="RefSeq" id="WP_109350922.1">
    <property type="nucleotide sequence ID" value="NZ_QFVS01000069.1"/>
</dbReference>
<reference evidence="2 4" key="1">
    <citation type="submission" date="2018-06" db="EMBL/GenBank/DDBJ databases">
        <authorList>
            <consortium name="Pathogen Informatics"/>
            <person name="Doyle S."/>
        </authorList>
    </citation>
    <scope>NUCLEOTIDE SEQUENCE [LARGE SCALE GENOMIC DNA]</scope>
    <source>
        <strain evidence="2 4">NCTC10597</strain>
    </source>
</reference>
<evidence type="ECO:0000313" key="2">
    <source>
        <dbReference type="EMBL" id="STX10414.1"/>
    </source>
</evidence>
<evidence type="ECO:0000259" key="1">
    <source>
        <dbReference type="Pfam" id="PF00149"/>
    </source>
</evidence>
<dbReference type="InterPro" id="IPR029052">
    <property type="entry name" value="Metallo-depent_PP-like"/>
</dbReference>
<dbReference type="InterPro" id="IPR006186">
    <property type="entry name" value="Ser/Thr-sp_prot-phosphatase"/>
</dbReference>
<dbReference type="AlphaFoldDB" id="A0A8B4QCP4"/>
<dbReference type="EMBL" id="SNZG01000073">
    <property type="protein sequence ID" value="TDR31615.1"/>
    <property type="molecule type" value="Genomic_DNA"/>
</dbReference>
<evidence type="ECO:0000313" key="4">
    <source>
        <dbReference type="Proteomes" id="UP000254330"/>
    </source>
</evidence>
<comment type="caution">
    <text evidence="2">The sequence shown here is derived from an EMBL/GenBank/DDBJ whole genome shotgun (WGS) entry which is preliminary data.</text>
</comment>
<name>A0A8B4QCP4_9BACL</name>
<dbReference type="InterPro" id="IPR050126">
    <property type="entry name" value="Ap4A_hydrolase"/>
</dbReference>
<dbReference type="GO" id="GO:0005737">
    <property type="term" value="C:cytoplasm"/>
    <property type="evidence" value="ECO:0007669"/>
    <property type="project" value="TreeGrafter"/>
</dbReference>
<keyword evidence="5" id="KW-1185">Reference proteome</keyword>
<dbReference type="PANTHER" id="PTHR42850">
    <property type="entry name" value="METALLOPHOSPHOESTERASE"/>
    <property type="match status" value="1"/>
</dbReference>
<evidence type="ECO:0000313" key="3">
    <source>
        <dbReference type="EMBL" id="TDR31615.1"/>
    </source>
</evidence>
<keyword evidence="2" id="KW-0378">Hydrolase</keyword>
<gene>
    <name evidence="2" type="primary">pphA</name>
    <name evidence="3" type="ORF">DFR61_1732</name>
    <name evidence="2" type="ORF">NCTC10597_02160</name>
</gene>
<proteinExistence type="predicted"/>